<gene>
    <name evidence="3" type="ORF">GCM10010383_19300</name>
</gene>
<name>A0ABQ2X0R3_9ACTN</name>
<dbReference type="Proteomes" id="UP000617743">
    <property type="component" value="Unassembled WGS sequence"/>
</dbReference>
<keyword evidence="2" id="KW-0812">Transmembrane</keyword>
<proteinExistence type="predicted"/>
<evidence type="ECO:0000256" key="1">
    <source>
        <dbReference type="SAM" id="MobiDB-lite"/>
    </source>
</evidence>
<dbReference type="EMBL" id="BMWC01000002">
    <property type="protein sequence ID" value="GGW89981.1"/>
    <property type="molecule type" value="Genomic_DNA"/>
</dbReference>
<keyword evidence="2" id="KW-0472">Membrane</keyword>
<organism evidence="3 4">
    <name type="scientific">Streptomyces lomondensis</name>
    <dbReference type="NCBI Taxonomy" id="68229"/>
    <lineage>
        <taxon>Bacteria</taxon>
        <taxon>Bacillati</taxon>
        <taxon>Actinomycetota</taxon>
        <taxon>Actinomycetes</taxon>
        <taxon>Kitasatosporales</taxon>
        <taxon>Streptomycetaceae</taxon>
        <taxon>Streptomyces</taxon>
    </lineage>
</organism>
<keyword evidence="2" id="KW-1133">Transmembrane helix</keyword>
<evidence type="ECO:0000313" key="4">
    <source>
        <dbReference type="Proteomes" id="UP000617743"/>
    </source>
</evidence>
<feature type="compositionally biased region" description="Low complexity" evidence="1">
    <location>
        <begin position="167"/>
        <end position="188"/>
    </location>
</feature>
<evidence type="ECO:0000313" key="3">
    <source>
        <dbReference type="EMBL" id="GGW89981.1"/>
    </source>
</evidence>
<reference evidence="4" key="1">
    <citation type="journal article" date="2019" name="Int. J. Syst. Evol. Microbiol.">
        <title>The Global Catalogue of Microorganisms (GCM) 10K type strain sequencing project: providing services to taxonomists for standard genome sequencing and annotation.</title>
        <authorList>
            <consortium name="The Broad Institute Genomics Platform"/>
            <consortium name="The Broad Institute Genome Sequencing Center for Infectious Disease"/>
            <person name="Wu L."/>
            <person name="Ma J."/>
        </authorList>
    </citation>
    <scope>NUCLEOTIDE SEQUENCE [LARGE SCALE GENOMIC DNA]</scope>
    <source>
        <strain evidence="4">JCM 4866</strain>
    </source>
</reference>
<evidence type="ECO:0008006" key="5">
    <source>
        <dbReference type="Google" id="ProtNLM"/>
    </source>
</evidence>
<keyword evidence="4" id="KW-1185">Reference proteome</keyword>
<accession>A0ABQ2X0R3</accession>
<feature type="transmembrane region" description="Helical" evidence="2">
    <location>
        <begin position="195"/>
        <end position="216"/>
    </location>
</feature>
<protein>
    <recommendedName>
        <fullName evidence="5">Secreted protein</fullName>
    </recommendedName>
</protein>
<comment type="caution">
    <text evidence="3">The sequence shown here is derived from an EMBL/GenBank/DDBJ whole genome shotgun (WGS) entry which is preliminary data.</text>
</comment>
<evidence type="ECO:0000256" key="2">
    <source>
        <dbReference type="SAM" id="Phobius"/>
    </source>
</evidence>
<feature type="region of interest" description="Disordered" evidence="1">
    <location>
        <begin position="166"/>
        <end position="188"/>
    </location>
</feature>
<sequence length="239" mass="25088">MRLPRRIGTGEGRMVRMRQLIAVTGALVSLFAVALLGAPSASAGGPTSVFLASPTSQRAAGLYAGDREYAELEKLLGRAGGELDNAPRVEPPELGDGPGEWVSITWMIHNVDPWRQDTVLVGRPQPGDVVIRTAMGTPLPSTGQWHRARQPARLHALLERLGVLGEASGAPSTGTSPSAAPTRTTAASTDEGAQWWWALPGLAAGLVLGGGGSVLIRRAAARHDAGPPRGEPRQELIDR</sequence>